<keyword evidence="4" id="KW-1185">Reference proteome</keyword>
<keyword evidence="1" id="KW-0812">Transmembrane</keyword>
<dbReference type="Pfam" id="PF03703">
    <property type="entry name" value="bPH_2"/>
    <property type="match status" value="1"/>
</dbReference>
<feature type="transmembrane region" description="Helical" evidence="1">
    <location>
        <begin position="21"/>
        <end position="42"/>
    </location>
</feature>
<dbReference type="EMBL" id="BAAAQW010000005">
    <property type="protein sequence ID" value="GAA2200480.1"/>
    <property type="molecule type" value="Genomic_DNA"/>
</dbReference>
<feature type="transmembrane region" description="Helical" evidence="1">
    <location>
        <begin position="62"/>
        <end position="80"/>
    </location>
</feature>
<keyword evidence="1" id="KW-1133">Transmembrane helix</keyword>
<evidence type="ECO:0000259" key="2">
    <source>
        <dbReference type="Pfam" id="PF03703"/>
    </source>
</evidence>
<feature type="domain" description="YdbS-like PH" evidence="2">
    <location>
        <begin position="86"/>
        <end position="160"/>
    </location>
</feature>
<dbReference type="Proteomes" id="UP001500432">
    <property type="component" value="Unassembled WGS sequence"/>
</dbReference>
<evidence type="ECO:0000256" key="1">
    <source>
        <dbReference type="SAM" id="Phobius"/>
    </source>
</evidence>
<keyword evidence="1" id="KW-0472">Membrane</keyword>
<comment type="caution">
    <text evidence="3">The sequence shown here is derived from an EMBL/GenBank/DDBJ whole genome shotgun (WGS) entry which is preliminary data.</text>
</comment>
<gene>
    <name evidence="3" type="ORF">GCM10009849_21200</name>
</gene>
<evidence type="ECO:0000313" key="4">
    <source>
        <dbReference type="Proteomes" id="UP001500432"/>
    </source>
</evidence>
<dbReference type="RefSeq" id="WP_344299672.1">
    <property type="nucleotide sequence ID" value="NZ_BAAAQW010000005.1"/>
</dbReference>
<accession>A0ABN3BUN0</accession>
<organism evidence="3 4">
    <name type="scientific">Sinomonas flava</name>
    <dbReference type="NCBI Taxonomy" id="496857"/>
    <lineage>
        <taxon>Bacteria</taxon>
        <taxon>Bacillati</taxon>
        <taxon>Actinomycetota</taxon>
        <taxon>Actinomycetes</taxon>
        <taxon>Micrococcales</taxon>
        <taxon>Micrococcaceae</taxon>
        <taxon>Sinomonas</taxon>
    </lineage>
</organism>
<evidence type="ECO:0000313" key="3">
    <source>
        <dbReference type="EMBL" id="GAA2200480.1"/>
    </source>
</evidence>
<sequence length="197" mass="22375">MRRILTPGEQLIVRTRRQPRMLVLPAVAFVAVCGAAAFAAGWLWRGRLEGLLPWVPPATRAWLPFVPVAFAAWVALGYCLRRVVAWRSVSYVLTSRRVMRRQRGLRRLDREMPLSMVRDVDVRQGVLQGMLGSGTLTLASGHAAQLTLTDVPQVRRFRQFVLDAIEELPAAEWVPIDDDETITDFTDESLPWELRDE</sequence>
<dbReference type="PANTHER" id="PTHR37938">
    <property type="entry name" value="BLL0215 PROTEIN"/>
    <property type="match status" value="1"/>
</dbReference>
<proteinExistence type="predicted"/>
<dbReference type="InterPro" id="IPR005182">
    <property type="entry name" value="YdbS-like_PH"/>
</dbReference>
<protein>
    <recommendedName>
        <fullName evidence="2">YdbS-like PH domain-containing protein</fullName>
    </recommendedName>
</protein>
<reference evidence="3 4" key="1">
    <citation type="journal article" date="2019" name="Int. J. Syst. Evol. Microbiol.">
        <title>The Global Catalogue of Microorganisms (GCM) 10K type strain sequencing project: providing services to taxonomists for standard genome sequencing and annotation.</title>
        <authorList>
            <consortium name="The Broad Institute Genomics Platform"/>
            <consortium name="The Broad Institute Genome Sequencing Center for Infectious Disease"/>
            <person name="Wu L."/>
            <person name="Ma J."/>
        </authorList>
    </citation>
    <scope>NUCLEOTIDE SEQUENCE [LARGE SCALE GENOMIC DNA]</scope>
    <source>
        <strain evidence="3 4">JCM 16034</strain>
    </source>
</reference>
<name>A0ABN3BUN0_9MICC</name>
<dbReference type="PANTHER" id="PTHR37938:SF1">
    <property type="entry name" value="BLL0215 PROTEIN"/>
    <property type="match status" value="1"/>
</dbReference>